<sequence>MHAIVTQHTHPLQGKFHHFLSRLHGLPFSNPPRVNMSLSYILHHINNCFDQVIVWFRGLLNRTERSFQAMHQRITFLEDRQNDLAPSDEQMERILRRQLAERFAGARSAITRRDEVRSDGSPEDAVEY</sequence>
<evidence type="ECO:0000313" key="2">
    <source>
        <dbReference type="Proteomes" id="UP000800200"/>
    </source>
</evidence>
<dbReference type="OrthoDB" id="3735750at2759"/>
<gene>
    <name evidence="1" type="ORF">K469DRAFT_630888</name>
</gene>
<proteinExistence type="predicted"/>
<accession>A0A6A6E7N2</accession>
<organism evidence="1 2">
    <name type="scientific">Zopfia rhizophila CBS 207.26</name>
    <dbReference type="NCBI Taxonomy" id="1314779"/>
    <lineage>
        <taxon>Eukaryota</taxon>
        <taxon>Fungi</taxon>
        <taxon>Dikarya</taxon>
        <taxon>Ascomycota</taxon>
        <taxon>Pezizomycotina</taxon>
        <taxon>Dothideomycetes</taxon>
        <taxon>Dothideomycetes incertae sedis</taxon>
        <taxon>Zopfiaceae</taxon>
        <taxon>Zopfia</taxon>
    </lineage>
</organism>
<dbReference type="AlphaFoldDB" id="A0A6A6E7N2"/>
<keyword evidence="2" id="KW-1185">Reference proteome</keyword>
<evidence type="ECO:0000313" key="1">
    <source>
        <dbReference type="EMBL" id="KAF2186170.1"/>
    </source>
</evidence>
<reference evidence="1" key="1">
    <citation type="journal article" date="2020" name="Stud. Mycol.">
        <title>101 Dothideomycetes genomes: a test case for predicting lifestyles and emergence of pathogens.</title>
        <authorList>
            <person name="Haridas S."/>
            <person name="Albert R."/>
            <person name="Binder M."/>
            <person name="Bloem J."/>
            <person name="Labutti K."/>
            <person name="Salamov A."/>
            <person name="Andreopoulos B."/>
            <person name="Baker S."/>
            <person name="Barry K."/>
            <person name="Bills G."/>
            <person name="Bluhm B."/>
            <person name="Cannon C."/>
            <person name="Castanera R."/>
            <person name="Culley D."/>
            <person name="Daum C."/>
            <person name="Ezra D."/>
            <person name="Gonzalez J."/>
            <person name="Henrissat B."/>
            <person name="Kuo A."/>
            <person name="Liang C."/>
            <person name="Lipzen A."/>
            <person name="Lutzoni F."/>
            <person name="Magnuson J."/>
            <person name="Mondo S."/>
            <person name="Nolan M."/>
            <person name="Ohm R."/>
            <person name="Pangilinan J."/>
            <person name="Park H.-J."/>
            <person name="Ramirez L."/>
            <person name="Alfaro M."/>
            <person name="Sun H."/>
            <person name="Tritt A."/>
            <person name="Yoshinaga Y."/>
            <person name="Zwiers L.-H."/>
            <person name="Turgeon B."/>
            <person name="Goodwin S."/>
            <person name="Spatafora J."/>
            <person name="Crous P."/>
            <person name="Grigoriev I."/>
        </authorList>
    </citation>
    <scope>NUCLEOTIDE SEQUENCE</scope>
    <source>
        <strain evidence="1">CBS 207.26</strain>
    </source>
</reference>
<dbReference type="Proteomes" id="UP000800200">
    <property type="component" value="Unassembled WGS sequence"/>
</dbReference>
<name>A0A6A6E7N2_9PEZI</name>
<dbReference type="EMBL" id="ML994630">
    <property type="protein sequence ID" value="KAF2186170.1"/>
    <property type="molecule type" value="Genomic_DNA"/>
</dbReference>
<protein>
    <submittedName>
        <fullName evidence="1">Uncharacterized protein</fullName>
    </submittedName>
</protein>